<dbReference type="RefSeq" id="WP_073550984.1">
    <property type="nucleotide sequence ID" value="NZ_CAWMVK010000009.1"/>
</dbReference>
<feature type="transmembrane region" description="Helical" evidence="5">
    <location>
        <begin position="356"/>
        <end position="375"/>
    </location>
</feature>
<evidence type="ECO:0000256" key="5">
    <source>
        <dbReference type="SAM" id="Phobius"/>
    </source>
</evidence>
<dbReference type="Gene3D" id="1.20.1740.10">
    <property type="entry name" value="Amino acid/polyamine transporter I"/>
    <property type="match status" value="1"/>
</dbReference>
<gene>
    <name evidence="7" type="ORF">NIES1031_18620</name>
</gene>
<evidence type="ECO:0000256" key="1">
    <source>
        <dbReference type="ARBA" id="ARBA00004141"/>
    </source>
</evidence>
<feature type="transmembrane region" description="Helical" evidence="5">
    <location>
        <begin position="409"/>
        <end position="425"/>
    </location>
</feature>
<dbReference type="PANTHER" id="PTHR42770">
    <property type="entry name" value="AMINO ACID TRANSPORTER-RELATED"/>
    <property type="match status" value="1"/>
</dbReference>
<dbReference type="InterPro" id="IPR004841">
    <property type="entry name" value="AA-permease/SLC12A_dom"/>
</dbReference>
<dbReference type="STRING" id="247279.NIES1031_18620"/>
<dbReference type="Proteomes" id="UP000185984">
    <property type="component" value="Unassembled WGS sequence"/>
</dbReference>
<evidence type="ECO:0000259" key="6">
    <source>
        <dbReference type="Pfam" id="PF00324"/>
    </source>
</evidence>
<feature type="transmembrane region" description="Helical" evidence="5">
    <location>
        <begin position="284"/>
        <end position="310"/>
    </location>
</feature>
<keyword evidence="4 5" id="KW-0472">Membrane</keyword>
<accession>A0A1U7HHT5</accession>
<evidence type="ECO:0000313" key="8">
    <source>
        <dbReference type="Proteomes" id="UP000185984"/>
    </source>
</evidence>
<keyword evidence="8" id="KW-1185">Reference proteome</keyword>
<reference evidence="7 8" key="1">
    <citation type="submission" date="2016-11" db="EMBL/GenBank/DDBJ databases">
        <title>Draft Genome Sequences of Nine Cyanobacterial Strains from Diverse Habitats.</title>
        <authorList>
            <person name="Zhu T."/>
            <person name="Hou S."/>
            <person name="Lu X."/>
            <person name="Hess W.R."/>
        </authorList>
    </citation>
    <scope>NUCLEOTIDE SEQUENCE [LARGE SCALE GENOMIC DNA]</scope>
    <source>
        <strain evidence="7 8">5.2 s.c.1</strain>
    </source>
</reference>
<organism evidence="7 8">
    <name type="scientific">Chroogloeocystis siderophila 5.2 s.c.1</name>
    <dbReference type="NCBI Taxonomy" id="247279"/>
    <lineage>
        <taxon>Bacteria</taxon>
        <taxon>Bacillati</taxon>
        <taxon>Cyanobacteriota</taxon>
        <taxon>Cyanophyceae</taxon>
        <taxon>Oscillatoriophycideae</taxon>
        <taxon>Chroococcales</taxon>
        <taxon>Chroococcaceae</taxon>
        <taxon>Chroogloeocystis</taxon>
    </lineage>
</organism>
<dbReference type="InterPro" id="IPR050367">
    <property type="entry name" value="APC_superfamily"/>
</dbReference>
<comment type="subcellular location">
    <subcellularLocation>
        <location evidence="1">Membrane</location>
        <topology evidence="1">Multi-pass membrane protein</topology>
    </subcellularLocation>
</comment>
<keyword evidence="3 5" id="KW-1133">Transmembrane helix</keyword>
<dbReference type="EMBL" id="MRCC01000017">
    <property type="protein sequence ID" value="OKH23119.1"/>
    <property type="molecule type" value="Genomic_DNA"/>
</dbReference>
<evidence type="ECO:0000256" key="2">
    <source>
        <dbReference type="ARBA" id="ARBA00022692"/>
    </source>
</evidence>
<feature type="domain" description="Amino acid permease/ SLC12A" evidence="6">
    <location>
        <begin position="18"/>
        <end position="403"/>
    </location>
</feature>
<dbReference type="Pfam" id="PF00324">
    <property type="entry name" value="AA_permease"/>
    <property type="match status" value="1"/>
</dbReference>
<evidence type="ECO:0000256" key="3">
    <source>
        <dbReference type="ARBA" id="ARBA00022989"/>
    </source>
</evidence>
<protein>
    <submittedName>
        <fullName evidence="7">Amino acid permease</fullName>
    </submittedName>
</protein>
<proteinExistence type="predicted"/>
<feature type="transmembrane region" description="Helical" evidence="5">
    <location>
        <begin position="46"/>
        <end position="67"/>
    </location>
</feature>
<evidence type="ECO:0000313" key="7">
    <source>
        <dbReference type="EMBL" id="OKH23119.1"/>
    </source>
</evidence>
<sequence>MPQSSQVLKRELGVVGAIALGLGSIVGTGVFVSTGIAAGIAGPSAIISVAIAACVAVCNGLNSAQLAASHPVSGGAYEYGYKYLTPWLGFTAGWMFLVAKSASAATAALGFAGYLLNVLGISDRTYLVPTALAAVVGLTLIVLNGVKRSNVINITIVSITLLSLLFFIVAGLPTVVATEFNNFTPFVADTTNPVASVLQATALMFVAYTGYGRIATLGEEVKEPCKTIPRAIIITLTTTMLLYIGVVVVGIGSVGAQTLGTVTSEQVAPLEIAARSFNIPGSGLILAVGAVTATLGVLLNLILGLSRVLFAMGRRRDMPKFVARMNSSRTTPYIAVLIMGSAIACLVLIGDVRTTWSFSAFAVLIYYAITDLSALQIPDEDRLYPKWIAWIGLAACLFLAFWVEQQIWLVGVSLIITGLIWKTVIRKLVLSYTDNQG</sequence>
<dbReference type="PIRSF" id="PIRSF006060">
    <property type="entry name" value="AA_transporter"/>
    <property type="match status" value="1"/>
</dbReference>
<dbReference type="GO" id="GO:0016020">
    <property type="term" value="C:membrane"/>
    <property type="evidence" value="ECO:0007669"/>
    <property type="project" value="UniProtKB-SubCell"/>
</dbReference>
<name>A0A1U7HHT5_9CHRO</name>
<feature type="transmembrane region" description="Helical" evidence="5">
    <location>
        <begin position="126"/>
        <end position="144"/>
    </location>
</feature>
<evidence type="ECO:0000256" key="4">
    <source>
        <dbReference type="ARBA" id="ARBA00023136"/>
    </source>
</evidence>
<feature type="transmembrane region" description="Helical" evidence="5">
    <location>
        <begin position="87"/>
        <end position="114"/>
    </location>
</feature>
<keyword evidence="2 5" id="KW-0812">Transmembrane</keyword>
<feature type="transmembrane region" description="Helical" evidence="5">
    <location>
        <begin position="12"/>
        <end position="40"/>
    </location>
</feature>
<feature type="transmembrane region" description="Helical" evidence="5">
    <location>
        <begin position="387"/>
        <end position="403"/>
    </location>
</feature>
<dbReference type="GO" id="GO:0055085">
    <property type="term" value="P:transmembrane transport"/>
    <property type="evidence" value="ECO:0007669"/>
    <property type="project" value="InterPro"/>
</dbReference>
<dbReference type="AlphaFoldDB" id="A0A1U7HHT5"/>
<dbReference type="PANTHER" id="PTHR42770:SF7">
    <property type="entry name" value="MEMBRANE PROTEIN"/>
    <property type="match status" value="1"/>
</dbReference>
<feature type="transmembrane region" description="Helical" evidence="5">
    <location>
        <begin position="193"/>
        <end position="211"/>
    </location>
</feature>
<feature type="transmembrane region" description="Helical" evidence="5">
    <location>
        <begin position="231"/>
        <end position="254"/>
    </location>
</feature>
<comment type="caution">
    <text evidence="7">The sequence shown here is derived from an EMBL/GenBank/DDBJ whole genome shotgun (WGS) entry which is preliminary data.</text>
</comment>
<dbReference type="OrthoDB" id="9762947at2"/>
<feature type="transmembrane region" description="Helical" evidence="5">
    <location>
        <begin position="331"/>
        <end position="350"/>
    </location>
</feature>
<feature type="transmembrane region" description="Helical" evidence="5">
    <location>
        <begin position="151"/>
        <end position="173"/>
    </location>
</feature>